<comment type="caution">
    <text evidence="1">The sequence shown here is derived from an EMBL/GenBank/DDBJ whole genome shotgun (WGS) entry which is preliminary data.</text>
</comment>
<accession>A0ABU8T837</accession>
<organism evidence="1 2">
    <name type="scientific">Pseudonocardia spirodelae</name>
    <dbReference type="NCBI Taxonomy" id="3133431"/>
    <lineage>
        <taxon>Bacteria</taxon>
        <taxon>Bacillati</taxon>
        <taxon>Actinomycetota</taxon>
        <taxon>Actinomycetes</taxon>
        <taxon>Pseudonocardiales</taxon>
        <taxon>Pseudonocardiaceae</taxon>
        <taxon>Pseudonocardia</taxon>
    </lineage>
</organism>
<protein>
    <submittedName>
        <fullName evidence="1">Class I SAM-dependent methyltransferase</fullName>
        <ecNumber evidence="1">2.1.-.-</ecNumber>
    </submittedName>
</protein>
<dbReference type="GO" id="GO:0008168">
    <property type="term" value="F:methyltransferase activity"/>
    <property type="evidence" value="ECO:0007669"/>
    <property type="project" value="UniProtKB-KW"/>
</dbReference>
<dbReference type="EMBL" id="JBBJUP010000010">
    <property type="protein sequence ID" value="MEJ8280102.1"/>
    <property type="molecule type" value="Genomic_DNA"/>
</dbReference>
<proteinExistence type="predicted"/>
<dbReference type="CDD" id="cd02440">
    <property type="entry name" value="AdoMet_MTases"/>
    <property type="match status" value="1"/>
</dbReference>
<gene>
    <name evidence="1" type="ORF">WJX68_14240</name>
</gene>
<name>A0ABU8T837_9PSEU</name>
<evidence type="ECO:0000313" key="1">
    <source>
        <dbReference type="EMBL" id="MEJ8280102.1"/>
    </source>
</evidence>
<keyword evidence="1" id="KW-0808">Transferase</keyword>
<dbReference type="EC" id="2.1.-.-" evidence="1"/>
<dbReference type="Pfam" id="PF13489">
    <property type="entry name" value="Methyltransf_23"/>
    <property type="match status" value="1"/>
</dbReference>
<dbReference type="Proteomes" id="UP001364211">
    <property type="component" value="Unassembled WGS sequence"/>
</dbReference>
<sequence>MAVERSEPTYRLALPEPTTSFEQDAEYCVLDLGQGWTEYRFHDYAALYEIPGLYEKLFYDILQCQSPPVVCDALVEQLRAEGVDPAGVRALDVGAGNGIVAQEMRSRGIGKVVGIDIIPEARAAAERDRPGVYDDYHVVDLTALDDERREAVAGGGVDVLTCVAALGFGDIPPAAFRAAFDMVAVDGFVAITLRDDFLTDGDTSGFAGLISSMLDSGELEELGATVYRHRLATSRDPLLYRAVVARKRRPRG</sequence>
<reference evidence="1 2" key="1">
    <citation type="submission" date="2024-03" db="EMBL/GenBank/DDBJ databases">
        <title>Draft genome sequence of Pseudonocardia sp. DW16-2.</title>
        <authorList>
            <person name="Duangmal K."/>
        </authorList>
    </citation>
    <scope>NUCLEOTIDE SEQUENCE [LARGE SCALE GENOMIC DNA]</scope>
    <source>
        <strain evidence="1 2">DW16-2</strain>
    </source>
</reference>
<evidence type="ECO:0000313" key="2">
    <source>
        <dbReference type="Proteomes" id="UP001364211"/>
    </source>
</evidence>
<dbReference type="InterPro" id="IPR029063">
    <property type="entry name" value="SAM-dependent_MTases_sf"/>
</dbReference>
<dbReference type="GO" id="GO:0032259">
    <property type="term" value="P:methylation"/>
    <property type="evidence" value="ECO:0007669"/>
    <property type="project" value="UniProtKB-KW"/>
</dbReference>
<keyword evidence="1" id="KW-0489">Methyltransferase</keyword>
<keyword evidence="2" id="KW-1185">Reference proteome</keyword>
<dbReference type="RefSeq" id="WP_340290870.1">
    <property type="nucleotide sequence ID" value="NZ_JBBJUP010000010.1"/>
</dbReference>
<dbReference type="SUPFAM" id="SSF53335">
    <property type="entry name" value="S-adenosyl-L-methionine-dependent methyltransferases"/>
    <property type="match status" value="1"/>
</dbReference>
<dbReference type="Gene3D" id="3.40.50.150">
    <property type="entry name" value="Vaccinia Virus protein VP39"/>
    <property type="match status" value="1"/>
</dbReference>